<feature type="domain" description="Phosphoribosyltransferase" evidence="2">
    <location>
        <begin position="155"/>
        <end position="196"/>
    </location>
</feature>
<evidence type="ECO:0000313" key="3">
    <source>
        <dbReference type="EMBL" id="UTW14191.1"/>
    </source>
</evidence>
<dbReference type="InterPro" id="IPR051910">
    <property type="entry name" value="ComF/GntX_DNA_util-trans"/>
</dbReference>
<evidence type="ECO:0000313" key="4">
    <source>
        <dbReference type="Proteomes" id="UP001058461"/>
    </source>
</evidence>
<dbReference type="PANTHER" id="PTHR47505">
    <property type="entry name" value="DNA UTILIZATION PROTEIN YHGH"/>
    <property type="match status" value="1"/>
</dbReference>
<dbReference type="InterPro" id="IPR029057">
    <property type="entry name" value="PRTase-like"/>
</dbReference>
<protein>
    <submittedName>
        <fullName evidence="3">ComF family protein</fullName>
    </submittedName>
</protein>
<sequence>MPRIAPACIRCALPLEGVEGLTCGHCQKRPPAFDRTVAAFAYRFPLNQLIPLIKYQGQTGQLGWLADSLADHLQQRCDDWPQVLVPVPLAAPRLRRRGYNQAALLATRLAKRLELATDLGSLSKPRETAHQMELRGKARRRNLRGAFQWNGPTYTHVALIDDVMTTGTTVNEISRLLKSAGIRRVDIWVLARTPAPGEH</sequence>
<dbReference type="EMBL" id="CP073347">
    <property type="protein sequence ID" value="UTW14191.1"/>
    <property type="molecule type" value="Genomic_DNA"/>
</dbReference>
<organism evidence="3 4">
    <name type="scientific">Marinobacterium rhizophilum</name>
    <dbReference type="NCBI Taxonomy" id="420402"/>
    <lineage>
        <taxon>Bacteria</taxon>
        <taxon>Pseudomonadati</taxon>
        <taxon>Pseudomonadota</taxon>
        <taxon>Gammaproteobacteria</taxon>
        <taxon>Oceanospirillales</taxon>
        <taxon>Oceanospirillaceae</taxon>
        <taxon>Marinobacterium</taxon>
    </lineage>
</organism>
<dbReference type="Proteomes" id="UP001058461">
    <property type="component" value="Chromosome"/>
</dbReference>
<evidence type="ECO:0000256" key="1">
    <source>
        <dbReference type="ARBA" id="ARBA00008007"/>
    </source>
</evidence>
<reference evidence="3" key="1">
    <citation type="submission" date="2021-04" db="EMBL/GenBank/DDBJ databases">
        <title>Oceanospirillales bacteria with DddD are important DMSP degraders in coastal seawater.</title>
        <authorList>
            <person name="Liu J."/>
        </authorList>
    </citation>
    <scope>NUCLEOTIDE SEQUENCE</scope>
    <source>
        <strain evidence="3">D13-1</strain>
    </source>
</reference>
<dbReference type="PANTHER" id="PTHR47505:SF1">
    <property type="entry name" value="DNA UTILIZATION PROTEIN YHGH"/>
    <property type="match status" value="1"/>
</dbReference>
<proteinExistence type="inferred from homology"/>
<dbReference type="Pfam" id="PF00156">
    <property type="entry name" value="Pribosyltran"/>
    <property type="match status" value="1"/>
</dbReference>
<accession>A0ABY5HP35</accession>
<name>A0ABY5HP35_9GAMM</name>
<dbReference type="Gene3D" id="3.40.50.2020">
    <property type="match status" value="1"/>
</dbReference>
<evidence type="ECO:0000259" key="2">
    <source>
        <dbReference type="Pfam" id="PF00156"/>
    </source>
</evidence>
<dbReference type="InterPro" id="IPR000836">
    <property type="entry name" value="PRTase_dom"/>
</dbReference>
<comment type="similarity">
    <text evidence="1">Belongs to the ComF/GntX family.</text>
</comment>
<dbReference type="SUPFAM" id="SSF53271">
    <property type="entry name" value="PRTase-like"/>
    <property type="match status" value="1"/>
</dbReference>
<gene>
    <name evidence="3" type="ORF">KDW95_11360</name>
</gene>
<keyword evidence="4" id="KW-1185">Reference proteome</keyword>
<dbReference type="CDD" id="cd06223">
    <property type="entry name" value="PRTases_typeI"/>
    <property type="match status" value="1"/>
</dbReference>